<name>A0A2S6EVH3_LEGPN</name>
<protein>
    <submittedName>
        <fullName evidence="1">Cyclic nucleotide-binding domain-containing protein</fullName>
    </submittedName>
</protein>
<dbReference type="Gene3D" id="2.60.120.10">
    <property type="entry name" value="Jelly Rolls"/>
    <property type="match status" value="2"/>
</dbReference>
<sequence>MDNTTFLNTKEKILEIKPLMESAFGNILGYQELENMLAICTLVPFSINQIVFNQGDRIKGIYIIVKGTVDLIARTLGKGITKIETCLAGDFLGETSFLLNEPSATSAIAKDDVTCLFIPSAYFELMPAFSPEAKYKIMKAIGYQVCGRLKQLHDKIIDFISHSDMQSLSFFGRVIQTFTQPKTHTLEESGVDKNQIYKKILFHSFTQDETDELLEHSIPLTANKNCVLIHENETIPVCYIVIYGAVQSSVIQNSKIAKLSVIGPDSLFASTACFLSDTKFSITFITCESAALLKISETELQYFQKNNPMIWYKLFNLICASIISLARSLKKLDVRLNIEKYNQ</sequence>
<dbReference type="PROSITE" id="PS50042">
    <property type="entry name" value="CNMP_BINDING_3"/>
    <property type="match status" value="2"/>
</dbReference>
<reference evidence="1 2" key="1">
    <citation type="submission" date="2018-02" db="EMBL/GenBank/DDBJ databases">
        <title>Draft genome sequences of four Legionella pneumophila clinical strains isolated in Ontario.</title>
        <authorList>
            <person name="Fortuna A."/>
            <person name="Ramnarine R."/>
            <person name="Li A."/>
            <person name="Frantz C."/>
            <person name="Mallo G."/>
        </authorList>
    </citation>
    <scope>NUCLEOTIDE SEQUENCE [LARGE SCALE GENOMIC DNA]</scope>
    <source>
        <strain evidence="1 2">LG61</strain>
    </source>
</reference>
<dbReference type="InterPro" id="IPR000595">
    <property type="entry name" value="cNMP-bd_dom"/>
</dbReference>
<dbReference type="OrthoDB" id="5633021at2"/>
<dbReference type="InterPro" id="IPR050397">
    <property type="entry name" value="Env_Response_Regulators"/>
</dbReference>
<dbReference type="InterPro" id="IPR018490">
    <property type="entry name" value="cNMP-bd_dom_sf"/>
</dbReference>
<gene>
    <name evidence="1" type="ORF">C3928_14475</name>
</gene>
<dbReference type="SUPFAM" id="SSF51206">
    <property type="entry name" value="cAMP-binding domain-like"/>
    <property type="match status" value="2"/>
</dbReference>
<organism evidence="1 2">
    <name type="scientific">Legionella pneumophila</name>
    <dbReference type="NCBI Taxonomy" id="446"/>
    <lineage>
        <taxon>Bacteria</taxon>
        <taxon>Pseudomonadati</taxon>
        <taxon>Pseudomonadota</taxon>
        <taxon>Gammaproteobacteria</taxon>
        <taxon>Legionellales</taxon>
        <taxon>Legionellaceae</taxon>
        <taxon>Legionella</taxon>
    </lineage>
</organism>
<dbReference type="RefSeq" id="WP_027229009.1">
    <property type="nucleotide sequence ID" value="NZ_CP017601.1"/>
</dbReference>
<comment type="caution">
    <text evidence="1">The sequence shown here is derived from an EMBL/GenBank/DDBJ whole genome shotgun (WGS) entry which is preliminary data.</text>
</comment>
<dbReference type="PANTHER" id="PTHR24567:SF26">
    <property type="entry name" value="REGULATORY PROTEIN YEIL"/>
    <property type="match status" value="1"/>
</dbReference>
<evidence type="ECO:0000313" key="1">
    <source>
        <dbReference type="EMBL" id="PPK29175.1"/>
    </source>
</evidence>
<dbReference type="Pfam" id="PF00027">
    <property type="entry name" value="cNMP_binding"/>
    <property type="match status" value="2"/>
</dbReference>
<accession>A0A2S6EVH3</accession>
<dbReference type="InterPro" id="IPR014710">
    <property type="entry name" value="RmlC-like_jellyroll"/>
</dbReference>
<dbReference type="SMART" id="SM00100">
    <property type="entry name" value="cNMP"/>
    <property type="match status" value="2"/>
</dbReference>
<dbReference type="PANTHER" id="PTHR24567">
    <property type="entry name" value="CRP FAMILY TRANSCRIPTIONAL REGULATORY PROTEIN"/>
    <property type="match status" value="1"/>
</dbReference>
<dbReference type="GO" id="GO:0003700">
    <property type="term" value="F:DNA-binding transcription factor activity"/>
    <property type="evidence" value="ECO:0007669"/>
    <property type="project" value="TreeGrafter"/>
</dbReference>
<dbReference type="GO" id="GO:0005829">
    <property type="term" value="C:cytosol"/>
    <property type="evidence" value="ECO:0007669"/>
    <property type="project" value="TreeGrafter"/>
</dbReference>
<dbReference type="Proteomes" id="UP000239239">
    <property type="component" value="Unassembled WGS sequence"/>
</dbReference>
<proteinExistence type="predicted"/>
<dbReference type="AlphaFoldDB" id="A0A2S6EVH3"/>
<dbReference type="EMBL" id="PQWY01000019">
    <property type="protein sequence ID" value="PPK29175.1"/>
    <property type="molecule type" value="Genomic_DNA"/>
</dbReference>
<evidence type="ECO:0000313" key="2">
    <source>
        <dbReference type="Proteomes" id="UP000239239"/>
    </source>
</evidence>
<dbReference type="CDD" id="cd00038">
    <property type="entry name" value="CAP_ED"/>
    <property type="match status" value="2"/>
</dbReference>